<evidence type="ECO:0000313" key="4">
    <source>
        <dbReference type="Proteomes" id="UP000018001"/>
    </source>
</evidence>
<feature type="domain" description="Glutamyl-tRNA amidotransferase complex subunit Gta3" evidence="2">
    <location>
        <begin position="63"/>
        <end position="116"/>
    </location>
</feature>
<comment type="caution">
    <text evidence="3">The sequence shown here is derived from an EMBL/GenBank/DDBJ whole genome shotgun (WGS) entry which is preliminary data.</text>
</comment>
<name>V5G6L3_BYSSN</name>
<feature type="compositionally biased region" description="Basic and acidic residues" evidence="1">
    <location>
        <begin position="149"/>
        <end position="166"/>
    </location>
</feature>
<evidence type="ECO:0000259" key="2">
    <source>
        <dbReference type="Pfam" id="PF20978"/>
    </source>
</evidence>
<reference evidence="4" key="1">
    <citation type="journal article" date="2014" name="Genome Announc.">
        <title>Draft genome sequence of the formaldehyde-resistant fungus Byssochlamys spectabilis No. 5 (anamorph Paecilomyces variotii No. 5) (NBRC109023).</title>
        <authorList>
            <person name="Oka T."/>
            <person name="Ekino K."/>
            <person name="Fukuda K."/>
            <person name="Nomura Y."/>
        </authorList>
    </citation>
    <scope>NUCLEOTIDE SEQUENCE [LARGE SCALE GENOMIC DNA]</scope>
    <source>
        <strain evidence="4">No. 5 / NBRC 109023</strain>
    </source>
</reference>
<accession>V5G6L3</accession>
<dbReference type="GO" id="GO:0030956">
    <property type="term" value="C:glutamyl-tRNA(Gln) amidotransferase complex"/>
    <property type="evidence" value="ECO:0007669"/>
    <property type="project" value="TreeGrafter"/>
</dbReference>
<evidence type="ECO:0000256" key="1">
    <source>
        <dbReference type="SAM" id="MobiDB-lite"/>
    </source>
</evidence>
<dbReference type="SUPFAM" id="SSF141000">
    <property type="entry name" value="Glu-tRNAGln amidotransferase C subunit"/>
    <property type="match status" value="1"/>
</dbReference>
<dbReference type="Pfam" id="PF20978">
    <property type="entry name" value="Gta3"/>
    <property type="match status" value="1"/>
</dbReference>
<dbReference type="eggNOG" id="ENOG502SERM">
    <property type="taxonomic scope" value="Eukaryota"/>
</dbReference>
<evidence type="ECO:0000313" key="3">
    <source>
        <dbReference type="EMBL" id="GAE00119.1"/>
    </source>
</evidence>
<dbReference type="OrthoDB" id="5522061at2759"/>
<proteinExistence type="predicted"/>
<feature type="region of interest" description="Disordered" evidence="1">
    <location>
        <begin position="149"/>
        <end position="174"/>
    </location>
</feature>
<dbReference type="GO" id="GO:0032543">
    <property type="term" value="P:mitochondrial translation"/>
    <property type="evidence" value="ECO:0007669"/>
    <property type="project" value="TreeGrafter"/>
</dbReference>
<dbReference type="HOGENOM" id="CLU_085810_1_0_1"/>
<organism evidence="3 4">
    <name type="scientific">Byssochlamys spectabilis (strain No. 5 / NBRC 109023)</name>
    <name type="common">Paecilomyces variotii</name>
    <dbReference type="NCBI Taxonomy" id="1356009"/>
    <lineage>
        <taxon>Eukaryota</taxon>
        <taxon>Fungi</taxon>
        <taxon>Dikarya</taxon>
        <taxon>Ascomycota</taxon>
        <taxon>Pezizomycotina</taxon>
        <taxon>Eurotiomycetes</taxon>
        <taxon>Eurotiomycetidae</taxon>
        <taxon>Eurotiales</taxon>
        <taxon>Thermoascaceae</taxon>
        <taxon>Paecilomyces</taxon>
    </lineage>
</organism>
<dbReference type="GO" id="GO:0006450">
    <property type="term" value="P:regulation of translational fidelity"/>
    <property type="evidence" value="ECO:0007669"/>
    <property type="project" value="InterPro"/>
</dbReference>
<gene>
    <name evidence="3" type="ORF">PVAR5_8855</name>
</gene>
<dbReference type="InterPro" id="IPR049545">
    <property type="entry name" value="Gta3_dom"/>
</dbReference>
<dbReference type="InterPro" id="IPR003837">
    <property type="entry name" value="GatC"/>
</dbReference>
<dbReference type="PANTHER" id="PTHR15004:SF0">
    <property type="entry name" value="GLUTAMYL-TRNA(GLN) AMIDOTRANSFERASE SUBUNIT C, MITOCHONDRIAL"/>
    <property type="match status" value="1"/>
</dbReference>
<dbReference type="GO" id="GO:0070681">
    <property type="term" value="P:glutaminyl-tRNAGln biosynthesis via transamidation"/>
    <property type="evidence" value="ECO:0007669"/>
    <property type="project" value="TreeGrafter"/>
</dbReference>
<dbReference type="GO" id="GO:0005739">
    <property type="term" value="C:mitochondrion"/>
    <property type="evidence" value="ECO:0007669"/>
    <property type="project" value="TreeGrafter"/>
</dbReference>
<keyword evidence="4" id="KW-1185">Reference proteome</keyword>
<dbReference type="PANTHER" id="PTHR15004">
    <property type="entry name" value="GLUTAMYL-TRNA(GLN) AMIDOTRANSFERASE SUBUNIT C, MITOCHONDRIAL"/>
    <property type="match status" value="1"/>
</dbReference>
<protein>
    <recommendedName>
        <fullName evidence="2">Glutamyl-tRNA amidotransferase complex subunit Gta3 domain-containing protein</fullName>
    </recommendedName>
</protein>
<dbReference type="InParanoid" id="V5G6L3"/>
<dbReference type="EMBL" id="BAUL01000357">
    <property type="protein sequence ID" value="GAE00119.1"/>
    <property type="molecule type" value="Genomic_DNA"/>
</dbReference>
<dbReference type="InterPro" id="IPR036113">
    <property type="entry name" value="Asp/Glu-ADT_sf_sub_c"/>
</dbReference>
<sequence length="205" mass="22854">MASLRTSYRLLPSIRARPQRFLSRCYVSGPGEKDAAEIESILSKPSWSVRSLLPEESGRSQAPALTPKELRHLLRLSALPQPSSETEEKKMLETLESQIHFVKEIQRIDTTGVEPLRSIRDETAEATKENTIGLDALKDTMARERVVGRSRRIERTPAEKNSKPDGDAWDGNALGSALRTMGRYFVVETSRQTKSTASQGTEEAS</sequence>
<dbReference type="Proteomes" id="UP000018001">
    <property type="component" value="Unassembled WGS sequence"/>
</dbReference>
<dbReference type="AlphaFoldDB" id="V5G6L3"/>